<dbReference type="Proteomes" id="UP001260188">
    <property type="component" value="Unassembled WGS sequence"/>
</dbReference>
<feature type="domain" description="Alpha-L-rhamnosidase concanavalin-like" evidence="4">
    <location>
        <begin position="320"/>
        <end position="416"/>
    </location>
</feature>
<dbReference type="PANTHER" id="PTHR33307">
    <property type="entry name" value="ALPHA-RHAMNOSIDASE (EUROFUNG)"/>
    <property type="match status" value="1"/>
</dbReference>
<dbReference type="SUPFAM" id="SSF48208">
    <property type="entry name" value="Six-hairpin glycosidases"/>
    <property type="match status" value="1"/>
</dbReference>
<accession>A0ABU1I2V5</accession>
<dbReference type="Pfam" id="PF17390">
    <property type="entry name" value="Bac_rhamnosid_C"/>
    <property type="match status" value="1"/>
</dbReference>
<dbReference type="InterPro" id="IPR013737">
    <property type="entry name" value="Bac_rhamnosid_N"/>
</dbReference>
<dbReference type="GO" id="GO:0030596">
    <property type="term" value="F:alpha-L-rhamnosidase activity"/>
    <property type="evidence" value="ECO:0007669"/>
    <property type="project" value="UniProtKB-EC"/>
</dbReference>
<dbReference type="EMBL" id="JAVIZA010000001">
    <property type="protein sequence ID" value="MDR6168220.1"/>
    <property type="molecule type" value="Genomic_DNA"/>
</dbReference>
<dbReference type="Pfam" id="PF17389">
    <property type="entry name" value="Bac_rhamnosid6H"/>
    <property type="match status" value="1"/>
</dbReference>
<dbReference type="Gene3D" id="2.60.420.10">
    <property type="entry name" value="Maltose phosphorylase, domain 3"/>
    <property type="match status" value="1"/>
</dbReference>
<dbReference type="InterPro" id="IPR035398">
    <property type="entry name" value="Bac_rhamnosid_C"/>
</dbReference>
<dbReference type="InterPro" id="IPR008928">
    <property type="entry name" value="6-hairpin_glycosidase_sf"/>
</dbReference>
<comment type="catalytic activity">
    <reaction evidence="1">
        <text>Hydrolysis of terminal non-reducing alpha-L-rhamnose residues in alpha-L-rhamnosides.</text>
        <dbReference type="EC" id="3.2.1.40"/>
    </reaction>
</comment>
<keyword evidence="9" id="KW-1185">Reference proteome</keyword>
<dbReference type="InterPro" id="IPR012341">
    <property type="entry name" value="6hp_glycosidase-like_sf"/>
</dbReference>
<dbReference type="EC" id="3.2.1.40" evidence="2"/>
<dbReference type="InterPro" id="IPR008902">
    <property type="entry name" value="Rhamnosid_concanavalin"/>
</dbReference>
<evidence type="ECO:0000313" key="8">
    <source>
        <dbReference type="EMBL" id="MDR6168220.1"/>
    </source>
</evidence>
<sequence>MSVAREPRVVALRVGRRRDISVAASPRPPVSWLVEAPAAWVAVRAELRLDGAAVAVASPYGILEDWPFAPLRAGGTHALEARVVGADGMASPWSEPCEVRAGFPAGAWSAPFLRLADPGRAAQPFLARREFTVAETVVAAELQVAAHGVYHARLNGADVDDAVLSPGWTAYQRRLPLHLTDVTSLVRPGVANVLAMEVAGGWYTESYGFGETSERFYGDQAAVAPLLRLRHSDGRVEEIRADARWRLTGDGDLVSSGIYAGDEIDLRRHPRGWDATAFDDATWETPALSEPDRQPEVIDVEPVRRIRSLPVVAMPESADADRILLDFGQNIVGRVRLRVSGPAGTRITLRHAEVLEGGRLSTRPLRAAAATDTFILDGAADTVCEPRFTFHGFRYVEVTGYPGALDPADVTAVVLHTDMTRTGWFSCSDERLTRLHENIVRSFAGNALSLPTDCPQRDERLGWTGDAQVFAPTAASLFDADAFFASWLDDVAAEQRARDGRVPTVVPQTLGRLGETMAAGWGDAVTVIPTVLHERFGDRSLLERMTGPMRAWVDTVADAAGPGRLWERGFQYGDWLDPTSARPDKAKTDPGLVATAYLARSARLTADALTLSGEAETSARYAALADDVRDAFVAAYVTPRGRLASDAPTAYALALEFELLPAALRRAAAERLAFLLRAGGYRTATGFLGTPLVLDALLSEGQAWAAERLLLQTMCPSWLYPLSQDATTVWERWDAVRPDGSLHPSGMTSLNHYALGSVGDVLHRRIGGLACAEPGWGRLRIQPWFVSSLEHASVTHDTPRGRASVAWERDAAHRERVRVHARIPHGVTALVDLGDRAPFEAGAGIHTWNATAGVRAPAAIGVDSDLTAIADTPDACALVSRSIAEHSPEMATEFDAYIRWVPGSRLRDELAAVSAPDAVVTRIDRALTTLAR</sequence>
<dbReference type="PANTHER" id="PTHR33307:SF6">
    <property type="entry name" value="ALPHA-RHAMNOSIDASE (EUROFUNG)-RELATED"/>
    <property type="match status" value="1"/>
</dbReference>
<gene>
    <name evidence="8" type="ORF">QE367_002424</name>
</gene>
<evidence type="ECO:0000259" key="5">
    <source>
        <dbReference type="Pfam" id="PF08531"/>
    </source>
</evidence>
<organism evidence="8 9">
    <name type="scientific">Microbacterium paludicola</name>
    <dbReference type="NCBI Taxonomy" id="300019"/>
    <lineage>
        <taxon>Bacteria</taxon>
        <taxon>Bacillati</taxon>
        <taxon>Actinomycetota</taxon>
        <taxon>Actinomycetes</taxon>
        <taxon>Micrococcales</taxon>
        <taxon>Microbacteriaceae</taxon>
        <taxon>Microbacterium</taxon>
    </lineage>
</organism>
<evidence type="ECO:0000259" key="4">
    <source>
        <dbReference type="Pfam" id="PF05592"/>
    </source>
</evidence>
<feature type="domain" description="Bacterial alpha-L-rhamnosidase N-terminal" evidence="5">
    <location>
        <begin position="136"/>
        <end position="305"/>
    </location>
</feature>
<dbReference type="RefSeq" id="WP_309667055.1">
    <property type="nucleotide sequence ID" value="NZ_JAVIZA010000001.1"/>
</dbReference>
<dbReference type="Pfam" id="PF05592">
    <property type="entry name" value="Bac_rhamnosid"/>
    <property type="match status" value="1"/>
</dbReference>
<dbReference type="Pfam" id="PF08531">
    <property type="entry name" value="Bac_rhamnosid_N"/>
    <property type="match status" value="1"/>
</dbReference>
<comment type="caution">
    <text evidence="8">The sequence shown here is derived from an EMBL/GenBank/DDBJ whole genome shotgun (WGS) entry which is preliminary data.</text>
</comment>
<dbReference type="Gene3D" id="1.50.10.10">
    <property type="match status" value="1"/>
</dbReference>
<dbReference type="InterPro" id="IPR016007">
    <property type="entry name" value="Alpha_rhamnosid"/>
</dbReference>
<evidence type="ECO:0000256" key="1">
    <source>
        <dbReference type="ARBA" id="ARBA00001445"/>
    </source>
</evidence>
<evidence type="ECO:0000259" key="6">
    <source>
        <dbReference type="Pfam" id="PF17389"/>
    </source>
</evidence>
<feature type="domain" description="Alpha-L-rhamnosidase six-hairpin glycosidase" evidence="6">
    <location>
        <begin position="421"/>
        <end position="766"/>
    </location>
</feature>
<evidence type="ECO:0000256" key="2">
    <source>
        <dbReference type="ARBA" id="ARBA00012652"/>
    </source>
</evidence>
<name>A0ABU1I2V5_9MICO</name>
<protein>
    <recommendedName>
        <fullName evidence="2">alpha-L-rhamnosidase</fullName>
        <ecNumber evidence="2">3.2.1.40</ecNumber>
    </recommendedName>
</protein>
<reference evidence="8 9" key="1">
    <citation type="submission" date="2023-08" db="EMBL/GenBank/DDBJ databases">
        <title>Functional and genomic diversity of the sorghum phyllosphere microbiome.</title>
        <authorList>
            <person name="Shade A."/>
        </authorList>
    </citation>
    <scope>NUCLEOTIDE SEQUENCE [LARGE SCALE GENOMIC DNA]</scope>
    <source>
        <strain evidence="8 9">SORGH_AS_0919</strain>
    </source>
</reference>
<feature type="domain" description="Alpha-L-rhamnosidase C-terminal" evidence="7">
    <location>
        <begin position="768"/>
        <end position="836"/>
    </location>
</feature>
<dbReference type="InterPro" id="IPR035396">
    <property type="entry name" value="Bac_rhamnosid6H"/>
</dbReference>
<evidence type="ECO:0000259" key="7">
    <source>
        <dbReference type="Pfam" id="PF17390"/>
    </source>
</evidence>
<evidence type="ECO:0000313" key="9">
    <source>
        <dbReference type="Proteomes" id="UP001260188"/>
    </source>
</evidence>
<dbReference type="Gene3D" id="2.60.120.260">
    <property type="entry name" value="Galactose-binding domain-like"/>
    <property type="match status" value="2"/>
</dbReference>
<keyword evidence="8" id="KW-0326">Glycosidase</keyword>
<keyword evidence="3 8" id="KW-0378">Hydrolase</keyword>
<evidence type="ECO:0000256" key="3">
    <source>
        <dbReference type="ARBA" id="ARBA00022801"/>
    </source>
</evidence>
<proteinExistence type="predicted"/>